<dbReference type="InterPro" id="IPR036526">
    <property type="entry name" value="C-N_Hydrolase_sf"/>
</dbReference>
<dbReference type="Gene3D" id="3.60.110.10">
    <property type="entry name" value="Carbon-nitrogen hydrolase"/>
    <property type="match status" value="1"/>
</dbReference>
<dbReference type="EMBL" id="UINC01105024">
    <property type="protein sequence ID" value="SVC68633.1"/>
    <property type="molecule type" value="Genomic_DNA"/>
</dbReference>
<evidence type="ECO:0000256" key="1">
    <source>
        <dbReference type="ARBA" id="ARBA00022801"/>
    </source>
</evidence>
<sequence length="272" mass="29396">MRVGCLQLTSGPEIDQNIEAASHLVRSARDQGVAFALMPENVGLLGSGREMRDRAAPENSHRALAAFRDVGAETGIWILVGSLAIARGDGFLANRSYLLNGNGDIVARYDKIHMFDADLRNGEKYRESDSYASGAEAQLAKTPWGLLGLTICYDVRFPLLYRKLAQSGAEMLSVPSAFTRPTGAAHWHVLLRARAIETGCYVFAPAQCGTHYGNRVTYGHSLIVNPWGEILADGGDEPGFVTADVDLSTVQSARASLPSLDHDRPFTGPSCF</sequence>
<dbReference type="Pfam" id="PF00795">
    <property type="entry name" value="CN_hydrolase"/>
    <property type="match status" value="1"/>
</dbReference>
<evidence type="ECO:0000259" key="2">
    <source>
        <dbReference type="PROSITE" id="PS50263"/>
    </source>
</evidence>
<dbReference type="InterPro" id="IPR003010">
    <property type="entry name" value="C-N_Hydrolase"/>
</dbReference>
<reference evidence="3" key="1">
    <citation type="submission" date="2018-05" db="EMBL/GenBank/DDBJ databases">
        <authorList>
            <person name="Lanie J.A."/>
            <person name="Ng W.-L."/>
            <person name="Kazmierczak K.M."/>
            <person name="Andrzejewski T.M."/>
            <person name="Davidsen T.M."/>
            <person name="Wayne K.J."/>
            <person name="Tettelin H."/>
            <person name="Glass J.I."/>
            <person name="Rusch D."/>
            <person name="Podicherti R."/>
            <person name="Tsui H.-C.T."/>
            <person name="Winkler M.E."/>
        </authorList>
    </citation>
    <scope>NUCLEOTIDE SEQUENCE</scope>
</reference>
<proteinExistence type="predicted"/>
<dbReference type="InterPro" id="IPR001110">
    <property type="entry name" value="UPF0012_CS"/>
</dbReference>
<gene>
    <name evidence="3" type="ORF">METZ01_LOCUS321487</name>
</gene>
<dbReference type="PROSITE" id="PS50263">
    <property type="entry name" value="CN_HYDROLASE"/>
    <property type="match status" value="1"/>
</dbReference>
<dbReference type="InterPro" id="IPR045254">
    <property type="entry name" value="Nit1/2_C-N_Hydrolase"/>
</dbReference>
<organism evidence="3">
    <name type="scientific">marine metagenome</name>
    <dbReference type="NCBI Taxonomy" id="408172"/>
    <lineage>
        <taxon>unclassified sequences</taxon>
        <taxon>metagenomes</taxon>
        <taxon>ecological metagenomes</taxon>
    </lineage>
</organism>
<name>A0A382P5J5_9ZZZZ</name>
<dbReference type="PROSITE" id="PS01227">
    <property type="entry name" value="UPF0012"/>
    <property type="match status" value="1"/>
</dbReference>
<dbReference type="PANTHER" id="PTHR23088">
    <property type="entry name" value="NITRILASE-RELATED"/>
    <property type="match status" value="1"/>
</dbReference>
<dbReference type="PANTHER" id="PTHR23088:SF27">
    <property type="entry name" value="DEAMINATED GLUTATHIONE AMIDASE"/>
    <property type="match status" value="1"/>
</dbReference>
<dbReference type="AlphaFoldDB" id="A0A382P5J5"/>
<keyword evidence="1" id="KW-0378">Hydrolase</keyword>
<accession>A0A382P5J5</accession>
<evidence type="ECO:0000313" key="3">
    <source>
        <dbReference type="EMBL" id="SVC68633.1"/>
    </source>
</evidence>
<dbReference type="CDD" id="cd07572">
    <property type="entry name" value="nit"/>
    <property type="match status" value="1"/>
</dbReference>
<protein>
    <recommendedName>
        <fullName evidence="2">CN hydrolase domain-containing protein</fullName>
    </recommendedName>
</protein>
<dbReference type="SUPFAM" id="SSF56317">
    <property type="entry name" value="Carbon-nitrogen hydrolase"/>
    <property type="match status" value="1"/>
</dbReference>
<dbReference type="GO" id="GO:0016811">
    <property type="term" value="F:hydrolase activity, acting on carbon-nitrogen (but not peptide) bonds, in linear amides"/>
    <property type="evidence" value="ECO:0007669"/>
    <property type="project" value="InterPro"/>
</dbReference>
<feature type="domain" description="CN hydrolase" evidence="2">
    <location>
        <begin position="1"/>
        <end position="247"/>
    </location>
</feature>